<dbReference type="KEGG" id="pth:PTH_2461"/>
<keyword evidence="2" id="KW-1185">Reference proteome</keyword>
<name>A5CZE7_PELTS</name>
<dbReference type="EMBL" id="AP009389">
    <property type="protein sequence ID" value="BAF60643.1"/>
    <property type="molecule type" value="Genomic_DNA"/>
</dbReference>
<proteinExistence type="predicted"/>
<organism evidence="1 2">
    <name type="scientific">Pelotomaculum thermopropionicum (strain DSM 13744 / JCM 10971 / SI)</name>
    <dbReference type="NCBI Taxonomy" id="370438"/>
    <lineage>
        <taxon>Bacteria</taxon>
        <taxon>Bacillati</taxon>
        <taxon>Bacillota</taxon>
        <taxon>Clostridia</taxon>
        <taxon>Eubacteriales</taxon>
        <taxon>Desulfotomaculaceae</taxon>
        <taxon>Pelotomaculum</taxon>
    </lineage>
</organism>
<dbReference type="Proteomes" id="UP000006556">
    <property type="component" value="Chromosome"/>
</dbReference>
<protein>
    <submittedName>
        <fullName evidence="1">Hypothetical membrane protein</fullName>
    </submittedName>
</protein>
<accession>A5CZE7</accession>
<gene>
    <name evidence="1" type="ordered locus">PTH_2461</name>
</gene>
<reference evidence="2" key="1">
    <citation type="journal article" date="2008" name="Genome Res.">
        <title>The genome of Pelotomaculum thermopropionicum reveals niche-associated evolution in anaerobic microbiota.</title>
        <authorList>
            <person name="Kosaka T."/>
            <person name="Kato S."/>
            <person name="Shimoyama T."/>
            <person name="Ishii S."/>
            <person name="Abe T."/>
            <person name="Watanabe K."/>
        </authorList>
    </citation>
    <scope>NUCLEOTIDE SEQUENCE [LARGE SCALE GENOMIC DNA]</scope>
    <source>
        <strain evidence="2">DSM 13744 / JCM 10971 / SI</strain>
    </source>
</reference>
<dbReference type="AlphaFoldDB" id="A5CZE7"/>
<sequence>MTLLNLINAWGGIPAARPSHLPNWRELRRAGPPDNFLRHLLQQVAVLFQDMVGHAVFHPIRPIEPPAGIYVIPLGVLQNKPVHVAPQPLIVGFHLSFKHGNHAVADLFGDAFDAVLFAYFSLSDVNPAHLTAVPGARERVSPHRQPAVVIQVQRQNDGVLTHVFFPLSGSHLLGPVRRTRYFFGQVKPEVIRVAVIVPVAEVVPAVPAHHRPQVVPVTGAFGIFVDVNFQHNIFVFYFAYFIHKIQGRPPAARPNHLLVFGD</sequence>
<evidence type="ECO:0000313" key="1">
    <source>
        <dbReference type="EMBL" id="BAF60643.1"/>
    </source>
</evidence>
<evidence type="ECO:0000313" key="2">
    <source>
        <dbReference type="Proteomes" id="UP000006556"/>
    </source>
</evidence>
<dbReference type="HOGENOM" id="CLU_1061098_0_0_9"/>